<feature type="binding site" evidence="7">
    <location>
        <position position="196"/>
    </location>
    <ligand>
        <name>Mg(2+)</name>
        <dbReference type="ChEBI" id="CHEBI:18420"/>
    </ligand>
</feature>
<keyword evidence="7" id="KW-0479">Metal-binding</keyword>
<dbReference type="PANTHER" id="PTHR22926">
    <property type="entry name" value="PHOSPHO-N-ACETYLMURAMOYL-PENTAPEPTIDE-TRANSFERASE"/>
    <property type="match status" value="1"/>
</dbReference>
<keyword evidence="5 8" id="KW-1133">Transmembrane helix</keyword>
<keyword evidence="6 8" id="KW-0472">Membrane</keyword>
<feature type="transmembrane region" description="Helical" evidence="8">
    <location>
        <begin position="296"/>
        <end position="313"/>
    </location>
</feature>
<evidence type="ECO:0000256" key="7">
    <source>
        <dbReference type="PIRSR" id="PIRSR600715-1"/>
    </source>
</evidence>
<evidence type="ECO:0000256" key="6">
    <source>
        <dbReference type="ARBA" id="ARBA00023136"/>
    </source>
</evidence>
<feature type="transmembrane region" description="Helical" evidence="8">
    <location>
        <begin position="118"/>
        <end position="136"/>
    </location>
</feature>
<name>A0A5C9A863_9GAMM</name>
<evidence type="ECO:0000256" key="8">
    <source>
        <dbReference type="SAM" id="Phobius"/>
    </source>
</evidence>
<dbReference type="GO" id="GO:0044038">
    <property type="term" value="P:cell wall macromolecule biosynthetic process"/>
    <property type="evidence" value="ECO:0007669"/>
    <property type="project" value="TreeGrafter"/>
</dbReference>
<feature type="binding site" evidence="7">
    <location>
        <position position="135"/>
    </location>
    <ligand>
        <name>Mg(2+)</name>
        <dbReference type="ChEBI" id="CHEBI:18420"/>
    </ligand>
</feature>
<comment type="cofactor">
    <cofactor evidence="7">
        <name>Mg(2+)</name>
        <dbReference type="ChEBI" id="CHEBI:18420"/>
    </cofactor>
</comment>
<dbReference type="GO" id="GO:0071555">
    <property type="term" value="P:cell wall organization"/>
    <property type="evidence" value="ECO:0007669"/>
    <property type="project" value="TreeGrafter"/>
</dbReference>
<sequence length="319" mass="34624">MAMLLSVGLCGAYLQLARRWQLLAHPNHRSSHDLPTPHGGGVGILSCLALVTVVSGFGGVSWPVEVYWLLGLALSLTVLGVVDDAMHLSVRLRFTVYALCCLVLALVCLAPLELWRWWLLLPAVVALLWGMNLFNFMDGIDGIAALQCAVACCAAGLLAFVYGGSPEYALFCLMLAFAHLGFLVWNFPPAKLFMGDAGSIPSGFLLGGLALWGAVSGAVAPAVWLILLACFVTDASWTLMRRLLRGDNVLQAHREHLYQRLSRHWGSHLAVDLALLAVVSLWLFPLAWFAQTNEEHGLFLVTLAYSPLLICMAKTGDLT</sequence>
<protein>
    <submittedName>
        <fullName evidence="9">Glycosyltransferase family 4 protein</fullName>
    </submittedName>
</protein>
<gene>
    <name evidence="9" type="ORF">FV139_01600</name>
</gene>
<keyword evidence="4 8" id="KW-0812">Transmembrane</keyword>
<dbReference type="InterPro" id="IPR000715">
    <property type="entry name" value="Glycosyl_transferase_4"/>
</dbReference>
<evidence type="ECO:0000313" key="10">
    <source>
        <dbReference type="Proteomes" id="UP000321039"/>
    </source>
</evidence>
<feature type="transmembrane region" description="Helical" evidence="8">
    <location>
        <begin position="143"/>
        <end position="162"/>
    </location>
</feature>
<dbReference type="GO" id="GO:0016780">
    <property type="term" value="F:phosphotransferase activity, for other substituted phosphate groups"/>
    <property type="evidence" value="ECO:0007669"/>
    <property type="project" value="InterPro"/>
</dbReference>
<evidence type="ECO:0000256" key="1">
    <source>
        <dbReference type="ARBA" id="ARBA00004651"/>
    </source>
</evidence>
<organism evidence="9 10">
    <name type="scientific">Parahaliea maris</name>
    <dbReference type="NCBI Taxonomy" id="2716870"/>
    <lineage>
        <taxon>Bacteria</taxon>
        <taxon>Pseudomonadati</taxon>
        <taxon>Pseudomonadota</taxon>
        <taxon>Gammaproteobacteria</taxon>
        <taxon>Cellvibrionales</taxon>
        <taxon>Halieaceae</taxon>
        <taxon>Parahaliea</taxon>
    </lineage>
</organism>
<dbReference type="GO" id="GO:0009103">
    <property type="term" value="P:lipopolysaccharide biosynthetic process"/>
    <property type="evidence" value="ECO:0007669"/>
    <property type="project" value="TreeGrafter"/>
</dbReference>
<dbReference type="Pfam" id="PF00953">
    <property type="entry name" value="Glycos_transf_4"/>
    <property type="match status" value="1"/>
</dbReference>
<dbReference type="GO" id="GO:0005886">
    <property type="term" value="C:plasma membrane"/>
    <property type="evidence" value="ECO:0007669"/>
    <property type="project" value="UniProtKB-SubCell"/>
</dbReference>
<dbReference type="PANTHER" id="PTHR22926:SF3">
    <property type="entry name" value="UNDECAPRENYL-PHOSPHATE ALPHA-N-ACETYLGLUCOSAMINYL 1-PHOSPHATE TRANSFERASE"/>
    <property type="match status" value="1"/>
</dbReference>
<comment type="subcellular location">
    <subcellularLocation>
        <location evidence="1">Cell membrane</location>
        <topology evidence="1">Multi-pass membrane protein</topology>
    </subcellularLocation>
</comment>
<keyword evidence="3 9" id="KW-0808">Transferase</keyword>
<comment type="caution">
    <text evidence="9">The sequence shown here is derived from an EMBL/GenBank/DDBJ whole genome shotgun (WGS) entry which is preliminary data.</text>
</comment>
<keyword evidence="10" id="KW-1185">Reference proteome</keyword>
<dbReference type="AlphaFoldDB" id="A0A5C9A863"/>
<feature type="transmembrane region" description="Helical" evidence="8">
    <location>
        <begin position="168"/>
        <end position="185"/>
    </location>
</feature>
<accession>A0A5C9A863</accession>
<feature type="transmembrane region" description="Helical" evidence="8">
    <location>
        <begin position="269"/>
        <end position="290"/>
    </location>
</feature>
<evidence type="ECO:0000256" key="2">
    <source>
        <dbReference type="ARBA" id="ARBA00022475"/>
    </source>
</evidence>
<feature type="transmembrane region" description="Helical" evidence="8">
    <location>
        <begin position="66"/>
        <end position="82"/>
    </location>
</feature>
<feature type="transmembrane region" description="Helical" evidence="8">
    <location>
        <begin position="94"/>
        <end position="112"/>
    </location>
</feature>
<keyword evidence="2" id="KW-1003">Cell membrane</keyword>
<feature type="transmembrane region" description="Helical" evidence="8">
    <location>
        <begin position="221"/>
        <end position="240"/>
    </location>
</feature>
<proteinExistence type="predicted"/>
<dbReference type="GO" id="GO:0046872">
    <property type="term" value="F:metal ion binding"/>
    <property type="evidence" value="ECO:0007669"/>
    <property type="project" value="UniProtKB-KW"/>
</dbReference>
<dbReference type="Proteomes" id="UP000321039">
    <property type="component" value="Unassembled WGS sequence"/>
</dbReference>
<evidence type="ECO:0000313" key="9">
    <source>
        <dbReference type="EMBL" id="TXS96224.1"/>
    </source>
</evidence>
<evidence type="ECO:0000256" key="5">
    <source>
        <dbReference type="ARBA" id="ARBA00022989"/>
    </source>
</evidence>
<evidence type="ECO:0000256" key="4">
    <source>
        <dbReference type="ARBA" id="ARBA00022692"/>
    </source>
</evidence>
<dbReference type="EMBL" id="VRZA01000001">
    <property type="protein sequence ID" value="TXS96224.1"/>
    <property type="molecule type" value="Genomic_DNA"/>
</dbReference>
<keyword evidence="7" id="KW-0460">Magnesium</keyword>
<reference evidence="9 10" key="1">
    <citation type="submission" date="2019-08" db="EMBL/GenBank/DDBJ databases">
        <title>Parahaliea maris sp. nov., isolated from the surface seawater.</title>
        <authorList>
            <person name="Liu Y."/>
        </authorList>
    </citation>
    <scope>NUCLEOTIDE SEQUENCE [LARGE SCALE GENOMIC DNA]</scope>
    <source>
        <strain evidence="9 10">HSLHS9</strain>
    </source>
</reference>
<evidence type="ECO:0000256" key="3">
    <source>
        <dbReference type="ARBA" id="ARBA00022679"/>
    </source>
</evidence>
<dbReference type="CDD" id="cd06854">
    <property type="entry name" value="GT_WbpL_WbcO_like"/>
    <property type="match status" value="1"/>
</dbReference>